<dbReference type="PANTHER" id="PTHR30349:SF64">
    <property type="entry name" value="PROPHAGE INTEGRASE INTD-RELATED"/>
    <property type="match status" value="1"/>
</dbReference>
<evidence type="ECO:0000259" key="3">
    <source>
        <dbReference type="PROSITE" id="PS51898"/>
    </source>
</evidence>
<proteinExistence type="predicted"/>
<organism evidence="4 5">
    <name type="scientific">Vibrio alfacsensis</name>
    <dbReference type="NCBI Taxonomy" id="1074311"/>
    <lineage>
        <taxon>Bacteria</taxon>
        <taxon>Pseudomonadati</taxon>
        <taxon>Pseudomonadota</taxon>
        <taxon>Gammaproteobacteria</taxon>
        <taxon>Vibrionales</taxon>
        <taxon>Vibrionaceae</taxon>
        <taxon>Vibrio</taxon>
    </lineage>
</organism>
<gene>
    <name evidence="4" type="ORF">D1115_23035</name>
</gene>
<evidence type="ECO:0000313" key="4">
    <source>
        <dbReference type="EMBL" id="AXY03754.1"/>
    </source>
</evidence>
<evidence type="ECO:0000313" key="5">
    <source>
        <dbReference type="Proteomes" id="UP000262832"/>
    </source>
</evidence>
<dbReference type="Proteomes" id="UP000262832">
    <property type="component" value="Plasmid pVa1"/>
</dbReference>
<keyword evidence="5" id="KW-1185">Reference proteome</keyword>
<dbReference type="PROSITE" id="PS51898">
    <property type="entry name" value="TYR_RECOMBINASE"/>
    <property type="match status" value="1"/>
</dbReference>
<keyword evidence="2" id="KW-0233">DNA recombination</keyword>
<feature type="domain" description="Tyr recombinase" evidence="3">
    <location>
        <begin position="139"/>
        <end position="326"/>
    </location>
</feature>
<evidence type="ECO:0000256" key="1">
    <source>
        <dbReference type="ARBA" id="ARBA00022908"/>
    </source>
</evidence>
<reference evidence="4 5" key="1">
    <citation type="submission" date="2018-08" db="EMBL/GenBank/DDBJ databases">
        <title>Genomic taxonomy of the Vibrionaceae family.</title>
        <authorList>
            <person name="Gomez-Gil B."/>
            <person name="Tanaka M."/>
            <person name="Sawabe T."/>
            <person name="Enciso-Ibarra K."/>
        </authorList>
    </citation>
    <scope>NUCLEOTIDE SEQUENCE [LARGE SCALE GENOMIC DNA]</scope>
    <source>
        <strain evidence="4 5">CAIM 1831</strain>
        <plasmid evidence="5">pva1</plasmid>
    </source>
</reference>
<dbReference type="Pfam" id="PF00589">
    <property type="entry name" value="Phage_integrase"/>
    <property type="match status" value="1"/>
</dbReference>
<dbReference type="InterPro" id="IPR013762">
    <property type="entry name" value="Integrase-like_cat_sf"/>
</dbReference>
<dbReference type="InterPro" id="IPR011010">
    <property type="entry name" value="DNA_brk_join_enz"/>
</dbReference>
<protein>
    <submittedName>
        <fullName evidence="4">Integrase</fullName>
    </submittedName>
</protein>
<accession>A0ABM6Z1K3</accession>
<sequence>MANDVRVINDSDTRFSELDDYKQRSQVSLSQNSRSQNPAISYLQSLPSRKSRRTVASCLNSSVKYFGGTDLERWSWNELSNVHLRFIIDKLSELGRAPRTINLYLAALKGVANEAFALKQISSDTLALIKMVRSVKGHRIPKGRSLEDSEIQFLFKHLDSERDVTALRDSAIIALMLGAGLRRSEVVALDLVNLVFRDMSLVVHGKGNKQRQVYLPEQSWNRLVAWIDNVRGDYPGPLFTRIRRHSDVTDNRLTDQAIYYILQRRRELARVQDTFAPHDLRRTFASGMLDCGEDLGTLKDALGHASITTTQQYDHRHLDRLKDARHRLNTRFKM</sequence>
<dbReference type="RefSeq" id="WP_128813633.1">
    <property type="nucleotide sequence ID" value="NZ_CP032095.1"/>
</dbReference>
<keyword evidence="1" id="KW-0229">DNA integration</keyword>
<geneLocation type="plasmid" evidence="5">
    <name>pva1</name>
</geneLocation>
<dbReference type="PANTHER" id="PTHR30349">
    <property type="entry name" value="PHAGE INTEGRASE-RELATED"/>
    <property type="match status" value="1"/>
</dbReference>
<evidence type="ECO:0000256" key="2">
    <source>
        <dbReference type="ARBA" id="ARBA00023172"/>
    </source>
</evidence>
<dbReference type="EMBL" id="CP032095">
    <property type="protein sequence ID" value="AXY03754.1"/>
    <property type="molecule type" value="Genomic_DNA"/>
</dbReference>
<keyword evidence="4" id="KW-0614">Plasmid</keyword>
<name>A0ABM6Z1K3_9VIBR</name>
<dbReference type="InterPro" id="IPR050090">
    <property type="entry name" value="Tyrosine_recombinase_XerCD"/>
</dbReference>
<dbReference type="Gene3D" id="1.10.443.10">
    <property type="entry name" value="Intergrase catalytic core"/>
    <property type="match status" value="1"/>
</dbReference>
<dbReference type="SUPFAM" id="SSF56349">
    <property type="entry name" value="DNA breaking-rejoining enzymes"/>
    <property type="match status" value="1"/>
</dbReference>
<dbReference type="InterPro" id="IPR002104">
    <property type="entry name" value="Integrase_catalytic"/>
</dbReference>